<protein>
    <submittedName>
        <fullName evidence="1">Uncharacterized protein</fullName>
    </submittedName>
</protein>
<evidence type="ECO:0000313" key="1">
    <source>
        <dbReference type="EMBL" id="KAF6211566.1"/>
    </source>
</evidence>
<name>A0A8S9XTY8_APOLU</name>
<gene>
    <name evidence="1" type="ORF">GE061_012079</name>
</gene>
<evidence type="ECO:0000313" key="2">
    <source>
        <dbReference type="Proteomes" id="UP000466442"/>
    </source>
</evidence>
<sequence length="265" mass="30405">MSLSKSPRSQHTHRKTNVDAFYFLFMKPKHQHPNPGISKCDGLKQEHDLQWGDAFISPAPRPEDSREFWNSCCDLPQDESNKNPTDWICSSCKSKEQALSKITKKDLQVLERAIVASIDASFADTNAKIIKLQSCLVDCIRHNDELFLKIRSMQHDLNYMKLKVDDISDARLSSPGSRRSSDASDKEGKHRKWYYAVVPIIYKLKDSEVVRKILKELAKLSFIAIHWVLPRSDKTLEFEKRPRIRCKGFASIKSNSGKSKQDDPA</sequence>
<dbReference type="Proteomes" id="UP000466442">
    <property type="component" value="Unassembled WGS sequence"/>
</dbReference>
<keyword evidence="2" id="KW-1185">Reference proteome</keyword>
<comment type="caution">
    <text evidence="1">The sequence shown here is derived from an EMBL/GenBank/DDBJ whole genome shotgun (WGS) entry which is preliminary data.</text>
</comment>
<dbReference type="EMBL" id="WIXP02000004">
    <property type="protein sequence ID" value="KAF6211566.1"/>
    <property type="molecule type" value="Genomic_DNA"/>
</dbReference>
<reference evidence="1" key="1">
    <citation type="journal article" date="2021" name="Mol. Ecol. Resour.">
        <title>Apolygus lucorum genome provides insights into omnivorousness and mesophyll feeding.</title>
        <authorList>
            <person name="Liu Y."/>
            <person name="Liu H."/>
            <person name="Wang H."/>
            <person name="Huang T."/>
            <person name="Liu B."/>
            <person name="Yang B."/>
            <person name="Yin L."/>
            <person name="Li B."/>
            <person name="Zhang Y."/>
            <person name="Zhang S."/>
            <person name="Jiang F."/>
            <person name="Zhang X."/>
            <person name="Ren Y."/>
            <person name="Wang B."/>
            <person name="Wang S."/>
            <person name="Lu Y."/>
            <person name="Wu K."/>
            <person name="Fan W."/>
            <person name="Wang G."/>
        </authorList>
    </citation>
    <scope>NUCLEOTIDE SEQUENCE</scope>
    <source>
        <strain evidence="1">12Hb</strain>
    </source>
</reference>
<organism evidence="1 2">
    <name type="scientific">Apolygus lucorum</name>
    <name type="common">Small green plant bug</name>
    <name type="synonym">Lygocoris lucorum</name>
    <dbReference type="NCBI Taxonomy" id="248454"/>
    <lineage>
        <taxon>Eukaryota</taxon>
        <taxon>Metazoa</taxon>
        <taxon>Ecdysozoa</taxon>
        <taxon>Arthropoda</taxon>
        <taxon>Hexapoda</taxon>
        <taxon>Insecta</taxon>
        <taxon>Pterygota</taxon>
        <taxon>Neoptera</taxon>
        <taxon>Paraneoptera</taxon>
        <taxon>Hemiptera</taxon>
        <taxon>Heteroptera</taxon>
        <taxon>Panheteroptera</taxon>
        <taxon>Cimicomorpha</taxon>
        <taxon>Miridae</taxon>
        <taxon>Mirini</taxon>
        <taxon>Apolygus</taxon>
    </lineage>
</organism>
<accession>A0A8S9XTY8</accession>
<dbReference type="AlphaFoldDB" id="A0A8S9XTY8"/>
<proteinExistence type="predicted"/>